<dbReference type="Pfam" id="PF24547">
    <property type="entry name" value="DUF7601"/>
    <property type="match status" value="1"/>
</dbReference>
<dbReference type="InterPro" id="IPR055382">
    <property type="entry name" value="DUF7601"/>
</dbReference>
<feature type="region of interest" description="Disordered" evidence="1">
    <location>
        <begin position="116"/>
        <end position="182"/>
    </location>
</feature>
<evidence type="ECO:0000313" key="3">
    <source>
        <dbReference type="EMBL" id="HJG27838.1"/>
    </source>
</evidence>
<reference evidence="3" key="2">
    <citation type="submission" date="2021-09" db="EMBL/GenBank/DDBJ databases">
        <authorList>
            <person name="Gilroy R."/>
        </authorList>
    </citation>
    <scope>NUCLEOTIDE SEQUENCE</scope>
    <source>
        <strain evidence="3">ChiBcec21-2208</strain>
    </source>
</reference>
<dbReference type="Gene3D" id="2.60.40.1140">
    <property type="entry name" value="Collagen-binding surface protein Cna, B-type domain"/>
    <property type="match status" value="1"/>
</dbReference>
<gene>
    <name evidence="3" type="ORF">K8V20_04225</name>
</gene>
<dbReference type="AlphaFoldDB" id="A0A921LQE5"/>
<comment type="caution">
    <text evidence="3">The sequence shown here is derived from an EMBL/GenBank/DDBJ whole genome shotgun (WGS) entry which is preliminary data.</text>
</comment>
<feature type="compositionally biased region" description="Basic residues" evidence="1">
    <location>
        <begin position="166"/>
        <end position="175"/>
    </location>
</feature>
<organism evidence="3 4">
    <name type="scientific">Subdoligranulum variabile</name>
    <dbReference type="NCBI Taxonomy" id="214851"/>
    <lineage>
        <taxon>Bacteria</taxon>
        <taxon>Bacillati</taxon>
        <taxon>Bacillota</taxon>
        <taxon>Clostridia</taxon>
        <taxon>Eubacteriales</taxon>
        <taxon>Oscillospiraceae</taxon>
        <taxon>Subdoligranulum</taxon>
    </lineage>
</organism>
<dbReference type="Proteomes" id="UP000782880">
    <property type="component" value="Unassembled WGS sequence"/>
</dbReference>
<reference evidence="3" key="1">
    <citation type="journal article" date="2021" name="PeerJ">
        <title>Extensive microbial diversity within the chicken gut microbiome revealed by metagenomics and culture.</title>
        <authorList>
            <person name="Gilroy R."/>
            <person name="Ravi A."/>
            <person name="Getino M."/>
            <person name="Pursley I."/>
            <person name="Horton D.L."/>
            <person name="Alikhan N.F."/>
            <person name="Baker D."/>
            <person name="Gharbi K."/>
            <person name="Hall N."/>
            <person name="Watson M."/>
            <person name="Adriaenssens E.M."/>
            <person name="Foster-Nyarko E."/>
            <person name="Jarju S."/>
            <person name="Secka A."/>
            <person name="Antonio M."/>
            <person name="Oren A."/>
            <person name="Chaudhuri R.R."/>
            <person name="La Ragione R."/>
            <person name="Hildebrand F."/>
            <person name="Pallen M.J."/>
        </authorList>
    </citation>
    <scope>NUCLEOTIDE SEQUENCE</scope>
    <source>
        <strain evidence="3">ChiBcec21-2208</strain>
    </source>
</reference>
<sequence length="231" mass="24894">STIVQVRNQSTRLVLQKFVTGPMGDTTRDFSFTLSLRDDQGNPVTGSYGDLTFDAQGSAETALSDGGEVTLRGLPLGTLCTITEEAVPDYETTVQVDGGEPAAALETTVTLHEGLNTVSFTNRSTLTPPTPTPTPTTTPDPSARPHRCPLSVPAPRKHPAFPLRRILPKPPRRPPVRPTAPALRLPQSLLLRQSAHRAPPPPHRLPPPFLPPGIPSRLFRWQFSPSSAGLC</sequence>
<proteinExistence type="predicted"/>
<feature type="non-terminal residue" evidence="3">
    <location>
        <position position="1"/>
    </location>
</feature>
<feature type="compositionally biased region" description="Pro residues" evidence="1">
    <location>
        <begin position="128"/>
        <end position="138"/>
    </location>
</feature>
<feature type="domain" description="DUF7601" evidence="2">
    <location>
        <begin position="12"/>
        <end position="123"/>
    </location>
</feature>
<protein>
    <submittedName>
        <fullName evidence="3">DUF5979 domain-containing protein</fullName>
    </submittedName>
</protein>
<evidence type="ECO:0000256" key="1">
    <source>
        <dbReference type="SAM" id="MobiDB-lite"/>
    </source>
</evidence>
<evidence type="ECO:0000259" key="2">
    <source>
        <dbReference type="Pfam" id="PF24547"/>
    </source>
</evidence>
<evidence type="ECO:0000313" key="4">
    <source>
        <dbReference type="Proteomes" id="UP000782880"/>
    </source>
</evidence>
<feature type="compositionally biased region" description="Polar residues" evidence="1">
    <location>
        <begin position="116"/>
        <end position="126"/>
    </location>
</feature>
<accession>A0A921LQE5</accession>
<dbReference type="EMBL" id="DYVE01000110">
    <property type="protein sequence ID" value="HJG27838.1"/>
    <property type="molecule type" value="Genomic_DNA"/>
</dbReference>
<name>A0A921LQE5_9FIRM</name>